<dbReference type="EMBL" id="BCWF01000011">
    <property type="protein sequence ID" value="GAT21804.1"/>
    <property type="molecule type" value="Genomic_DNA"/>
</dbReference>
<proteinExistence type="predicted"/>
<name>A0A146F689_ASPKA</name>
<dbReference type="AlphaFoldDB" id="A0A146F689"/>
<protein>
    <submittedName>
        <fullName evidence="1">Cation chloride cotransporter</fullName>
    </submittedName>
</protein>
<dbReference type="Proteomes" id="UP000075230">
    <property type="component" value="Unassembled WGS sequence"/>
</dbReference>
<accession>A0A146F689</accession>
<organism evidence="1 2">
    <name type="scientific">Aspergillus kawachii</name>
    <name type="common">White koji mold</name>
    <name type="synonym">Aspergillus awamori var. kawachi</name>
    <dbReference type="NCBI Taxonomy" id="1069201"/>
    <lineage>
        <taxon>Eukaryota</taxon>
        <taxon>Fungi</taxon>
        <taxon>Dikarya</taxon>
        <taxon>Ascomycota</taxon>
        <taxon>Pezizomycotina</taxon>
        <taxon>Eurotiomycetes</taxon>
        <taxon>Eurotiomycetidae</taxon>
        <taxon>Eurotiales</taxon>
        <taxon>Aspergillaceae</taxon>
        <taxon>Aspergillus</taxon>
        <taxon>Aspergillus subgen. Circumdati</taxon>
    </lineage>
</organism>
<evidence type="ECO:0000313" key="2">
    <source>
        <dbReference type="Proteomes" id="UP000075230"/>
    </source>
</evidence>
<reference evidence="1 2" key="1">
    <citation type="journal article" date="2016" name="DNA Res.">
        <title>Genome sequence of Aspergillus luchuensis NBRC 4314.</title>
        <authorList>
            <person name="Yamada O."/>
            <person name="Machida M."/>
            <person name="Hosoyama A."/>
            <person name="Goto M."/>
            <person name="Takahashi T."/>
            <person name="Futagami T."/>
            <person name="Yamagata Y."/>
            <person name="Takeuchi M."/>
            <person name="Kobayashi T."/>
            <person name="Koike H."/>
            <person name="Abe K."/>
            <person name="Asai K."/>
            <person name="Arita M."/>
            <person name="Fujita N."/>
            <person name="Fukuda K."/>
            <person name="Higa K."/>
            <person name="Horikawa H."/>
            <person name="Ishikawa T."/>
            <person name="Jinno K."/>
            <person name="Kato Y."/>
            <person name="Kirimura K."/>
            <person name="Mizutani O."/>
            <person name="Nakasone K."/>
            <person name="Sano M."/>
            <person name="Shiraishi Y."/>
            <person name="Tsukahara M."/>
            <person name="Gomi K."/>
        </authorList>
    </citation>
    <scope>NUCLEOTIDE SEQUENCE [LARGE SCALE GENOMIC DNA]</scope>
    <source>
        <strain evidence="1 2">RIB 2604</strain>
    </source>
</reference>
<gene>
    <name evidence="1" type="ORF">RIB2604_01100470</name>
</gene>
<evidence type="ECO:0000313" key="1">
    <source>
        <dbReference type="EMBL" id="GAT21804.1"/>
    </source>
</evidence>
<reference evidence="2" key="2">
    <citation type="submission" date="2016-02" db="EMBL/GenBank/DDBJ databases">
        <title>Genome sequencing of Aspergillus luchuensis NBRC 4314.</title>
        <authorList>
            <person name="Yamada O."/>
        </authorList>
    </citation>
    <scope>NUCLEOTIDE SEQUENCE [LARGE SCALE GENOMIC DNA]</scope>
    <source>
        <strain evidence="2">RIB 2604</strain>
    </source>
</reference>
<sequence length="86" mass="9880">MDHVALFPIYYRAIGYARSRSKAGNRQGSKETLKQKWLVEKPGKPEHIVEHRAVYIALRRIVSTVPSWPTFKKLVCTDHFGTGKLN</sequence>
<comment type="caution">
    <text evidence="1">The sequence shown here is derived from an EMBL/GenBank/DDBJ whole genome shotgun (WGS) entry which is preliminary data.</text>
</comment>